<protein>
    <submittedName>
        <fullName evidence="1">Uncharacterized protein</fullName>
    </submittedName>
</protein>
<proteinExistence type="predicted"/>
<dbReference type="AlphaFoldDB" id="A0A3M7QHJ6"/>
<organism evidence="1 2">
    <name type="scientific">Brachionus plicatilis</name>
    <name type="common">Marine rotifer</name>
    <name type="synonym">Brachionus muelleri</name>
    <dbReference type="NCBI Taxonomy" id="10195"/>
    <lineage>
        <taxon>Eukaryota</taxon>
        <taxon>Metazoa</taxon>
        <taxon>Spiralia</taxon>
        <taxon>Gnathifera</taxon>
        <taxon>Rotifera</taxon>
        <taxon>Eurotatoria</taxon>
        <taxon>Monogononta</taxon>
        <taxon>Pseudotrocha</taxon>
        <taxon>Ploima</taxon>
        <taxon>Brachionidae</taxon>
        <taxon>Brachionus</taxon>
    </lineage>
</organism>
<comment type="caution">
    <text evidence="1">The sequence shown here is derived from an EMBL/GenBank/DDBJ whole genome shotgun (WGS) entry which is preliminary data.</text>
</comment>
<dbReference type="Proteomes" id="UP000276133">
    <property type="component" value="Unassembled WGS sequence"/>
</dbReference>
<evidence type="ECO:0000313" key="2">
    <source>
        <dbReference type="Proteomes" id="UP000276133"/>
    </source>
</evidence>
<dbReference type="EMBL" id="REGN01006095">
    <property type="protein sequence ID" value="RNA10927.1"/>
    <property type="molecule type" value="Genomic_DNA"/>
</dbReference>
<accession>A0A3M7QHJ6</accession>
<reference evidence="1 2" key="1">
    <citation type="journal article" date="2018" name="Sci. Rep.">
        <title>Genomic signatures of local adaptation to the degree of environmental predictability in rotifers.</title>
        <authorList>
            <person name="Franch-Gras L."/>
            <person name="Hahn C."/>
            <person name="Garcia-Roger E.M."/>
            <person name="Carmona M.J."/>
            <person name="Serra M."/>
            <person name="Gomez A."/>
        </authorList>
    </citation>
    <scope>NUCLEOTIDE SEQUENCE [LARGE SCALE GENOMIC DNA]</scope>
    <source>
        <strain evidence="1">HYR1</strain>
    </source>
</reference>
<gene>
    <name evidence="1" type="ORF">BpHYR1_043339</name>
</gene>
<sequence>MLLPRPVPPPVMNAIFPLKVFSGSIGVLMAGKRFALSEKSGGAVLINRVEQIMIQSKCQNIKNVKIFDISDFLNLVSIPLQEKKINSNFQLQNNIKV</sequence>
<evidence type="ECO:0000313" key="1">
    <source>
        <dbReference type="EMBL" id="RNA10927.1"/>
    </source>
</evidence>
<keyword evidence="2" id="KW-1185">Reference proteome</keyword>
<name>A0A3M7QHJ6_BRAPC</name>